<name>A0A8S1BMP3_ARCPL</name>
<evidence type="ECO:0000256" key="6">
    <source>
        <dbReference type="RuleBase" id="RU000393"/>
    </source>
</evidence>
<keyword evidence="6" id="KW-0186">Copper</keyword>
<dbReference type="PANTHER" id="PTHR10003">
    <property type="entry name" value="SUPEROXIDE DISMUTASE CU-ZN -RELATED"/>
    <property type="match status" value="1"/>
</dbReference>
<keyword evidence="4 6" id="KW-0560">Oxidoreductase</keyword>
<protein>
    <recommendedName>
        <fullName evidence="6">Superoxide dismutase [Cu-Zn]</fullName>
        <ecNumber evidence="6">1.15.1.1</ecNumber>
    </recommendedName>
</protein>
<organism evidence="11 12">
    <name type="scientific">Arctia plantaginis</name>
    <name type="common">Wood tiger moth</name>
    <name type="synonym">Phalaena plantaginis</name>
    <dbReference type="NCBI Taxonomy" id="874455"/>
    <lineage>
        <taxon>Eukaryota</taxon>
        <taxon>Metazoa</taxon>
        <taxon>Ecdysozoa</taxon>
        <taxon>Arthropoda</taxon>
        <taxon>Hexapoda</taxon>
        <taxon>Insecta</taxon>
        <taxon>Pterygota</taxon>
        <taxon>Neoptera</taxon>
        <taxon>Endopterygota</taxon>
        <taxon>Lepidoptera</taxon>
        <taxon>Glossata</taxon>
        <taxon>Ditrysia</taxon>
        <taxon>Noctuoidea</taxon>
        <taxon>Erebidae</taxon>
        <taxon>Arctiinae</taxon>
        <taxon>Arctia</taxon>
    </lineage>
</organism>
<dbReference type="SUPFAM" id="SSF49329">
    <property type="entry name" value="Cu,Zn superoxide dismutase-like"/>
    <property type="match status" value="1"/>
</dbReference>
<dbReference type="InterPro" id="IPR036423">
    <property type="entry name" value="SOD-like_Cu/Zn_dom_sf"/>
</dbReference>
<keyword evidence="3" id="KW-0049">Antioxidant</keyword>
<evidence type="ECO:0000313" key="10">
    <source>
        <dbReference type="EMBL" id="CAB3220733.1"/>
    </source>
</evidence>
<evidence type="ECO:0000256" key="4">
    <source>
        <dbReference type="ARBA" id="ARBA00023002"/>
    </source>
</evidence>
<comment type="caution">
    <text evidence="11">The sequence shown here is derived from an EMBL/GenBank/DDBJ whole genome shotgun (WGS) entry which is preliminary data.</text>
</comment>
<dbReference type="Proteomes" id="UP000494256">
    <property type="component" value="Unassembled WGS sequence"/>
</dbReference>
<dbReference type="Proteomes" id="UP000494106">
    <property type="component" value="Unassembled WGS sequence"/>
</dbReference>
<feature type="chain" id="PRO_5036273216" description="Superoxide dismutase [Cu-Zn]" evidence="8">
    <location>
        <begin position="20"/>
        <end position="247"/>
    </location>
</feature>
<keyword evidence="1 6" id="KW-0479">Metal-binding</keyword>
<dbReference type="EMBL" id="CADEBD010000038">
    <property type="protein sequence ID" value="CAB3220733.1"/>
    <property type="molecule type" value="Genomic_DNA"/>
</dbReference>
<evidence type="ECO:0000313" key="11">
    <source>
        <dbReference type="EMBL" id="CAB3261548.1"/>
    </source>
</evidence>
<dbReference type="InterPro" id="IPR024134">
    <property type="entry name" value="SOD_Cu/Zn_/chaperone"/>
</dbReference>
<dbReference type="InterPro" id="IPR001424">
    <property type="entry name" value="SOD_Cu_Zn_dom"/>
</dbReference>
<feature type="region of interest" description="Disordered" evidence="7">
    <location>
        <begin position="120"/>
        <end position="145"/>
    </location>
</feature>
<dbReference type="InterPro" id="IPR018152">
    <property type="entry name" value="SOD_Cu/Zn_BS"/>
</dbReference>
<dbReference type="EC" id="1.15.1.1" evidence="6"/>
<reference evidence="12 13" key="1">
    <citation type="submission" date="2020-04" db="EMBL/GenBank/DDBJ databases">
        <authorList>
            <person name="Wallbank WR R."/>
            <person name="Pardo Diaz C."/>
            <person name="Kozak K."/>
            <person name="Martin S."/>
            <person name="Jiggins C."/>
            <person name="Moest M."/>
            <person name="Warren A I."/>
            <person name="Byers J.R.P. K."/>
            <person name="Montejo-Kovacevich G."/>
            <person name="Yen C E."/>
        </authorList>
    </citation>
    <scope>NUCLEOTIDE SEQUENCE [LARGE SCALE GENOMIC DNA]</scope>
</reference>
<dbReference type="EMBL" id="CADEBC010000858">
    <property type="protein sequence ID" value="CAB3261548.1"/>
    <property type="molecule type" value="Genomic_DNA"/>
</dbReference>
<dbReference type="GO" id="GO:0005507">
    <property type="term" value="F:copper ion binding"/>
    <property type="evidence" value="ECO:0007669"/>
    <property type="project" value="InterPro"/>
</dbReference>
<dbReference type="OrthoDB" id="2015551at2759"/>
<feature type="compositionally biased region" description="Low complexity" evidence="7">
    <location>
        <begin position="122"/>
        <end position="145"/>
    </location>
</feature>
<comment type="cofactor">
    <cofactor evidence="6">
        <name>Cu cation</name>
        <dbReference type="ChEBI" id="CHEBI:23378"/>
    </cofactor>
    <text evidence="6">Binds 1 copper ion per subunit.</text>
</comment>
<evidence type="ECO:0000256" key="5">
    <source>
        <dbReference type="ARBA" id="ARBA00049204"/>
    </source>
</evidence>
<evidence type="ECO:0000256" key="8">
    <source>
        <dbReference type="SAM" id="SignalP"/>
    </source>
</evidence>
<dbReference type="Gene3D" id="2.60.40.200">
    <property type="entry name" value="Superoxide dismutase, copper/zinc binding domain"/>
    <property type="match status" value="1"/>
</dbReference>
<evidence type="ECO:0000259" key="9">
    <source>
        <dbReference type="Pfam" id="PF00080"/>
    </source>
</evidence>
<sequence>MSKLLLSSLLLALLVAINGDTVSRQAIAILTPSPNFSPNISGHIVFTETDDGLHVYGNLTGMPPGKYGLHVHEFGDVSTCYNSGAHFNPENTDHGGRNITVRHVGDLGNVVFVASEFEEVNGTDNETGNGTDNGTDNGTVNGTDNGTVNGTDNGWAIVNFTDHLIALRGENSILGRTLVLHEEEDDLGQGGNPASLITGNSGARVACGVIGIRYPSDPWITGSAATTSPSLLLFTVTTLATFFCFIK</sequence>
<dbReference type="CDD" id="cd00305">
    <property type="entry name" value="Cu-Zn_Superoxide_Dismutase"/>
    <property type="match status" value="1"/>
</dbReference>
<dbReference type="PROSITE" id="PS00332">
    <property type="entry name" value="SOD_CU_ZN_2"/>
    <property type="match status" value="1"/>
</dbReference>
<evidence type="ECO:0000256" key="3">
    <source>
        <dbReference type="ARBA" id="ARBA00022862"/>
    </source>
</evidence>
<feature type="signal peptide" evidence="8">
    <location>
        <begin position="1"/>
        <end position="19"/>
    </location>
</feature>
<dbReference type="GO" id="GO:0004784">
    <property type="term" value="F:superoxide dismutase activity"/>
    <property type="evidence" value="ECO:0007669"/>
    <property type="project" value="UniProtKB-EC"/>
</dbReference>
<keyword evidence="12" id="KW-1185">Reference proteome</keyword>
<comment type="function">
    <text evidence="6">Destroys radicals which are normally produced within the cells and which are toxic to biological systems.</text>
</comment>
<evidence type="ECO:0000256" key="2">
    <source>
        <dbReference type="ARBA" id="ARBA00022833"/>
    </source>
</evidence>
<accession>A0A8S1BMP3</accession>
<evidence type="ECO:0000256" key="1">
    <source>
        <dbReference type="ARBA" id="ARBA00022723"/>
    </source>
</evidence>
<gene>
    <name evidence="11" type="ORF">APLA_LOCUS17964</name>
    <name evidence="10" type="ORF">APLA_LOCUS432</name>
</gene>
<comment type="cofactor">
    <cofactor evidence="6">
        <name>Zn(2+)</name>
        <dbReference type="ChEBI" id="CHEBI:29105"/>
    </cofactor>
    <text evidence="6">Binds 1 zinc ion per subunit.</text>
</comment>
<comment type="catalytic activity">
    <reaction evidence="5 6">
        <text>2 superoxide + 2 H(+) = H2O2 + O2</text>
        <dbReference type="Rhea" id="RHEA:20696"/>
        <dbReference type="ChEBI" id="CHEBI:15378"/>
        <dbReference type="ChEBI" id="CHEBI:15379"/>
        <dbReference type="ChEBI" id="CHEBI:16240"/>
        <dbReference type="ChEBI" id="CHEBI:18421"/>
        <dbReference type="EC" id="1.15.1.1"/>
    </reaction>
</comment>
<proteinExistence type="inferred from homology"/>
<feature type="domain" description="Superoxide dismutase copper/zinc binding" evidence="9">
    <location>
        <begin position="144"/>
        <end position="210"/>
    </location>
</feature>
<comment type="similarity">
    <text evidence="6">Belongs to the Cu-Zn superoxide dismutase family.</text>
</comment>
<feature type="domain" description="Superoxide dismutase copper/zinc binding" evidence="9">
    <location>
        <begin position="41"/>
        <end position="125"/>
    </location>
</feature>
<dbReference type="AlphaFoldDB" id="A0A8S1BMP3"/>
<evidence type="ECO:0000313" key="13">
    <source>
        <dbReference type="Proteomes" id="UP000494256"/>
    </source>
</evidence>
<evidence type="ECO:0000256" key="7">
    <source>
        <dbReference type="SAM" id="MobiDB-lite"/>
    </source>
</evidence>
<keyword evidence="8" id="KW-0732">Signal</keyword>
<dbReference type="Pfam" id="PF00080">
    <property type="entry name" value="Sod_Cu"/>
    <property type="match status" value="2"/>
</dbReference>
<evidence type="ECO:0000313" key="12">
    <source>
        <dbReference type="Proteomes" id="UP000494106"/>
    </source>
</evidence>
<keyword evidence="2 6" id="KW-0862">Zinc</keyword>